<dbReference type="OrthoDB" id="438898at2"/>
<organism evidence="2 3">
    <name type="scientific">Nakamurella antarctica</name>
    <dbReference type="NCBI Taxonomy" id="1902245"/>
    <lineage>
        <taxon>Bacteria</taxon>
        <taxon>Bacillati</taxon>
        <taxon>Actinomycetota</taxon>
        <taxon>Actinomycetes</taxon>
        <taxon>Nakamurellales</taxon>
        <taxon>Nakamurellaceae</taxon>
        <taxon>Nakamurella</taxon>
    </lineage>
</organism>
<dbReference type="GO" id="GO:0005975">
    <property type="term" value="P:carbohydrate metabolic process"/>
    <property type="evidence" value="ECO:0007669"/>
    <property type="project" value="InterPro"/>
</dbReference>
<evidence type="ECO:0000313" key="2">
    <source>
        <dbReference type="EMBL" id="AZI57283.1"/>
    </source>
</evidence>
<dbReference type="PROSITE" id="PS00430">
    <property type="entry name" value="TONB_DEPENDENT_REC_1"/>
    <property type="match status" value="1"/>
</dbReference>
<name>A0A3G8ZJ38_9ACTN</name>
<gene>
    <name evidence="2" type="ORF">EH165_03010</name>
</gene>
<protein>
    <submittedName>
        <fullName evidence="2">Polysaccharide deacetylase</fullName>
    </submittedName>
</protein>
<evidence type="ECO:0000313" key="3">
    <source>
        <dbReference type="Proteomes" id="UP000268084"/>
    </source>
</evidence>
<dbReference type="InterPro" id="IPR011330">
    <property type="entry name" value="Glyco_hydro/deAcase_b/a-brl"/>
</dbReference>
<dbReference type="RefSeq" id="WP_124797968.1">
    <property type="nucleotide sequence ID" value="NZ_CP034170.1"/>
</dbReference>
<dbReference type="KEGG" id="nak:EH165_03010"/>
<reference evidence="2 3" key="1">
    <citation type="submission" date="2018-11" db="EMBL/GenBank/DDBJ databases">
        <authorList>
            <person name="Da X."/>
        </authorList>
    </citation>
    <scope>NUCLEOTIDE SEQUENCE [LARGE SCALE GENOMIC DNA]</scope>
    <source>
        <strain evidence="2 3">S14-144</strain>
    </source>
</reference>
<feature type="region of interest" description="Disordered" evidence="1">
    <location>
        <begin position="52"/>
        <end position="123"/>
    </location>
</feature>
<dbReference type="PANTHER" id="PTHR45985:SF3">
    <property type="entry name" value="CHITIN DEACETYLASE-LIKE 4"/>
    <property type="match status" value="1"/>
</dbReference>
<sequence length="449" mass="48224">MKHTKWLVLGLVLALVAVTGVLIYQNRSTDTSAAGSDLVTETVVVTPTAELYGKPSADGTESLAPDAPTSVPGTSISPVPASPSATPASSATPEVSAAPSSLAPGQVPADGSRKPTNIPMTKLKPGEKAPQFIIFSFDGVGSSEKINAFMDAAAPTNSRMDGFLTDLYLLTDDKADLYTAPGGTKGKAAAGFGGDAAEVIKRVNDLNKFYALGNEVGTHYNGHFCELGANWSTDQWNNEIDQAMDFFQNWKKLDNLPDAPDLAIPVSEIKGGRTPCLAGRFDQLTPAWKKHGWTYDSSGENKFTGIAWPQQEDGIWQFPIPTVYSPGFDVPGWKNPLVKAMDYNFWAKFNNAVNDPSSQPQMTKIVADTYSYMYDQAYNGNRAPVIVANHFNNWNGNSFNPAALQFMSEKCGQPDTYCATFGDVISWMQLQDPAVLKSLQDAAPVAAGP</sequence>
<keyword evidence="3" id="KW-1185">Reference proteome</keyword>
<feature type="compositionally biased region" description="Low complexity" evidence="1">
    <location>
        <begin position="77"/>
        <end position="101"/>
    </location>
</feature>
<dbReference type="SUPFAM" id="SSF88713">
    <property type="entry name" value="Glycoside hydrolase/deacetylase"/>
    <property type="match status" value="1"/>
</dbReference>
<reference evidence="2 3" key="2">
    <citation type="submission" date="2018-12" db="EMBL/GenBank/DDBJ databases">
        <title>Nakamurella antarcticus sp. nov., isolated from Antarctica South Shetland Islands soil.</title>
        <authorList>
            <person name="Peng F."/>
        </authorList>
    </citation>
    <scope>NUCLEOTIDE SEQUENCE [LARGE SCALE GENOMIC DNA]</scope>
    <source>
        <strain evidence="2 3">S14-144</strain>
    </source>
</reference>
<proteinExistence type="predicted"/>
<dbReference type="Gene3D" id="3.20.20.370">
    <property type="entry name" value="Glycoside hydrolase/deacetylase"/>
    <property type="match status" value="1"/>
</dbReference>
<evidence type="ECO:0000256" key="1">
    <source>
        <dbReference type="SAM" id="MobiDB-lite"/>
    </source>
</evidence>
<dbReference type="InterPro" id="IPR010916">
    <property type="entry name" value="TonB_box_CS"/>
</dbReference>
<dbReference type="InterPro" id="IPR052740">
    <property type="entry name" value="CE4"/>
</dbReference>
<accession>A0A3G8ZJ38</accession>
<dbReference type="Proteomes" id="UP000268084">
    <property type="component" value="Chromosome"/>
</dbReference>
<dbReference type="EMBL" id="CP034170">
    <property type="protein sequence ID" value="AZI57283.1"/>
    <property type="molecule type" value="Genomic_DNA"/>
</dbReference>
<dbReference type="AlphaFoldDB" id="A0A3G8ZJ38"/>
<dbReference type="PANTHER" id="PTHR45985">
    <property type="match status" value="1"/>
</dbReference>